<feature type="transmembrane region" description="Helical" evidence="2">
    <location>
        <begin position="701"/>
        <end position="719"/>
    </location>
</feature>
<feature type="transmembrane region" description="Helical" evidence="2">
    <location>
        <begin position="956"/>
        <end position="980"/>
    </location>
</feature>
<evidence type="ECO:0000256" key="1">
    <source>
        <dbReference type="PROSITE-ProRule" id="PRU00176"/>
    </source>
</evidence>
<dbReference type="GO" id="GO:0003723">
    <property type="term" value="F:RNA binding"/>
    <property type="evidence" value="ECO:0007669"/>
    <property type="project" value="UniProtKB-UniRule"/>
</dbReference>
<dbReference type="InterPro" id="IPR035979">
    <property type="entry name" value="RBD_domain_sf"/>
</dbReference>
<protein>
    <recommendedName>
        <fullName evidence="3">RRM domain-containing protein</fullName>
    </recommendedName>
</protein>
<evidence type="ECO:0000313" key="5">
    <source>
        <dbReference type="EMBL" id="CAL1150873.1"/>
    </source>
</evidence>
<dbReference type="InterPro" id="IPR012677">
    <property type="entry name" value="Nucleotide-bd_a/b_plait_sf"/>
</dbReference>
<accession>A0A9P1CU48</accession>
<gene>
    <name evidence="4" type="ORF">C1SCF055_LOCUS23874</name>
</gene>
<feature type="transmembrane region" description="Helical" evidence="2">
    <location>
        <begin position="739"/>
        <end position="758"/>
    </location>
</feature>
<feature type="transmembrane region" description="Helical" evidence="2">
    <location>
        <begin position="854"/>
        <end position="873"/>
    </location>
</feature>
<reference evidence="4" key="1">
    <citation type="submission" date="2022-10" db="EMBL/GenBank/DDBJ databases">
        <authorList>
            <person name="Chen Y."/>
            <person name="Dougan E. K."/>
            <person name="Chan C."/>
            <person name="Rhodes N."/>
            <person name="Thang M."/>
        </authorList>
    </citation>
    <scope>NUCLEOTIDE SEQUENCE</scope>
</reference>
<dbReference type="Proteomes" id="UP001152797">
    <property type="component" value="Unassembled WGS sequence"/>
</dbReference>
<dbReference type="OrthoDB" id="6159137at2759"/>
<evidence type="ECO:0000313" key="6">
    <source>
        <dbReference type="Proteomes" id="UP001152797"/>
    </source>
</evidence>
<name>A0A9P1CU48_9DINO</name>
<feature type="transmembrane region" description="Helical" evidence="2">
    <location>
        <begin position="607"/>
        <end position="625"/>
    </location>
</feature>
<dbReference type="SUPFAM" id="SSF52200">
    <property type="entry name" value="Toll/Interleukin receptor TIR domain"/>
    <property type="match status" value="1"/>
</dbReference>
<dbReference type="SUPFAM" id="SSF54928">
    <property type="entry name" value="RNA-binding domain, RBD"/>
    <property type="match status" value="1"/>
</dbReference>
<comment type="caution">
    <text evidence="4">The sequence shown here is derived from an EMBL/GenBank/DDBJ whole genome shotgun (WGS) entry which is preliminary data.</text>
</comment>
<evidence type="ECO:0000259" key="3">
    <source>
        <dbReference type="PROSITE" id="PS50102"/>
    </source>
</evidence>
<evidence type="ECO:0000313" key="4">
    <source>
        <dbReference type="EMBL" id="CAI3997498.1"/>
    </source>
</evidence>
<proteinExistence type="predicted"/>
<feature type="transmembrane region" description="Helical" evidence="2">
    <location>
        <begin position="893"/>
        <end position="916"/>
    </location>
</feature>
<dbReference type="InterPro" id="IPR000504">
    <property type="entry name" value="RRM_dom"/>
</dbReference>
<reference evidence="5" key="2">
    <citation type="submission" date="2024-04" db="EMBL/GenBank/DDBJ databases">
        <authorList>
            <person name="Chen Y."/>
            <person name="Shah S."/>
            <person name="Dougan E. K."/>
            <person name="Thang M."/>
            <person name="Chan C."/>
        </authorList>
    </citation>
    <scope>NUCLEOTIDE SEQUENCE [LARGE SCALE GENOMIC DNA]</scope>
</reference>
<dbReference type="InterPro" id="IPR035897">
    <property type="entry name" value="Toll_tir_struct_dom_sf"/>
</dbReference>
<dbReference type="Pfam" id="PF00076">
    <property type="entry name" value="RRM_1"/>
    <property type="match status" value="1"/>
</dbReference>
<feature type="domain" description="RRM" evidence="3">
    <location>
        <begin position="291"/>
        <end position="340"/>
    </location>
</feature>
<dbReference type="EMBL" id="CAMXCT020002338">
    <property type="protein sequence ID" value="CAL1150873.1"/>
    <property type="molecule type" value="Genomic_DNA"/>
</dbReference>
<keyword evidence="2" id="KW-0472">Membrane</keyword>
<keyword evidence="2" id="KW-0812">Transmembrane</keyword>
<organism evidence="4">
    <name type="scientific">Cladocopium goreaui</name>
    <dbReference type="NCBI Taxonomy" id="2562237"/>
    <lineage>
        <taxon>Eukaryota</taxon>
        <taxon>Sar</taxon>
        <taxon>Alveolata</taxon>
        <taxon>Dinophyceae</taxon>
        <taxon>Suessiales</taxon>
        <taxon>Symbiodiniaceae</taxon>
        <taxon>Cladocopium</taxon>
    </lineage>
</organism>
<keyword evidence="1" id="KW-0694">RNA-binding</keyword>
<dbReference type="Gene3D" id="3.30.70.330">
    <property type="match status" value="1"/>
</dbReference>
<sequence length="1012" mass="113235">MDIAYQERRIDTEDQVDEEVQHPVTFGTAGTFRRLNLETAKLPVELRQVLGHARANAGLTRVGNTLYWIRKPPAVLNSNIATAVFQPWPKGSGKGCLGETLMAPGETSSCWNLAEILVTLAAGCCENQDPDPDPSRKRGTEPRSKYMSSLIKSLVSTMLTPICTFGTATRCYKHLSLGQGQQQGEQAAEDAKDQQQKEAPVDTAPLTMFNLPRFCFHLLQRPCIARSLENWAKAATRELHQEINGTMVVVDAAMALGSPEEAIRTSRKSLIFRLELFLVSNGDITSRTVPGRLFVTKIHPEITKVELEGYFGQYGELDDVYVPGKGAHRTAQRIAFVQFKVPGVSGPSDLAAQRVTQQGWEHFVKPGASVTVDQEEAWMKIAVLRRLLAGGLLTILLRALPDTPVFQRELVEFPLLGVVQLALRYSYKSKFFFSRRRQSNGQGLAGHELGWRISAVYGKHGPAGPVEQCNPAFMEEESCIDHSAFGAFLKGVEILVFNLDALIEGLQEQIRSLSHQVPSEFLQGIPFRYLLARAGRPFKAEDSSVGRRNLRQCLDFDAFISHDWQTSHWLKYGSLLLLFNVKAAAVATLLFSTAAGLLIQYKVLPQTGWAISIGYLVFVIFLVFWQDIRDLFLRPRLAFLDKLTIPQEDQRAKETCILGLAGFLKHSKKLVILWSESYIDRVWCVYEFATFMRIHRGERPVQAIPVALPLLLLVHFAWWFAVRNMILFIALGTGDAQNFFPTVLLCSISVFVIFLFTYPCQSLIGMRMTQNLTELNRKLRRFEVQAAKCSCCSKGHRTPDGELIPCDRELIYQSFSAWYDTKTTENLTGLDMFNTAVRHEYGTQILQACDGSQLIPLNLFVYVVFSINTPFLIRQIPQAFIAAEQEASTWQFALAFTNNLAAGWAFVFPSMLVYLWANKIVWSQTGRVPMCIRIISAALVVCVTIGVAFLGRVSGIFAPKLSCIPLAVFLFFLILGLCLLQCRCWSKDEVPEGLPMSVKAAVADDDSDSFSI</sequence>
<keyword evidence="6" id="KW-1185">Reference proteome</keyword>
<dbReference type="EMBL" id="CAMXCT010002338">
    <property type="protein sequence ID" value="CAI3997498.1"/>
    <property type="molecule type" value="Genomic_DNA"/>
</dbReference>
<dbReference type="AlphaFoldDB" id="A0A9P1CU48"/>
<keyword evidence="2" id="KW-1133">Transmembrane helix</keyword>
<dbReference type="PROSITE" id="PS50102">
    <property type="entry name" value="RRM"/>
    <property type="match status" value="1"/>
</dbReference>
<evidence type="ECO:0000256" key="2">
    <source>
        <dbReference type="SAM" id="Phobius"/>
    </source>
</evidence>
<dbReference type="EMBL" id="CAMXCT030002338">
    <property type="protein sequence ID" value="CAL4784810.1"/>
    <property type="molecule type" value="Genomic_DNA"/>
</dbReference>
<feature type="transmembrane region" description="Helical" evidence="2">
    <location>
        <begin position="928"/>
        <end position="950"/>
    </location>
</feature>
<feature type="transmembrane region" description="Helical" evidence="2">
    <location>
        <begin position="575"/>
        <end position="601"/>
    </location>
</feature>